<keyword evidence="9" id="KW-1185">Reference proteome</keyword>
<dbReference type="InterPro" id="IPR017907">
    <property type="entry name" value="Znf_RING_CS"/>
</dbReference>
<keyword evidence="2 4" id="KW-0863">Zinc-finger</keyword>
<sequence>MTSSFAGGTTFFFHQGVSSNKTFVLNSRSRSGLEMVHNLPSCFKLSPPAGIVYPPINIKVTFTPRPIVRNVENEPLFIKFTDKNTPISSTNPITYHLVVLDSKNKPPPPPRSSQSKEVKKQMPQKKIQDKVFDALDCKVCLQPFSEELHEKVPRILTACGHTICDDCASTILRLSLDQKIACPFDRKLTDGPVSALLKNFAILDIVRERAQSSSAIYCDEPANPCFENSRHEATCYCLSCKADFCESCFTSTHSSKIFSGHRQVSIDENPFELPSCPIHPDNIAEFVCKQENCPAVGTSFCKACQPIAHNKHAYKSQEEEMDRNHKVLTKLHKDLKRAEAFATSKLEEAMNCERSFDPSNQCLLDAKNTVTTYFDDLKKGALKKMDSFYENKKKKFDKEMSSIENDLIAITETKHDVEKALKNKKFLYDNSKKLIGKAEEQRSVVVGRDADFTAFSFPSLYEIICEDKNQVPKTTPAPSNHFFKGLLTSSIPRYLGEKKK</sequence>
<dbReference type="InParanoid" id="E3NB35"/>
<evidence type="ECO:0000256" key="1">
    <source>
        <dbReference type="ARBA" id="ARBA00022723"/>
    </source>
</evidence>
<dbReference type="PANTHER" id="PTHR47156:SF7">
    <property type="entry name" value="RING-TYPE DOMAIN-CONTAINING PROTEIN"/>
    <property type="match status" value="1"/>
</dbReference>
<name>E3NB35_CAERE</name>
<dbReference type="PROSITE" id="PS50089">
    <property type="entry name" value="ZF_RING_2"/>
    <property type="match status" value="1"/>
</dbReference>
<dbReference type="eggNOG" id="KOG4185">
    <property type="taxonomic scope" value="Eukaryota"/>
</dbReference>
<gene>
    <name evidence="8" type="ORF">CRE_06992</name>
</gene>
<proteinExistence type="predicted"/>
<dbReference type="CTD" id="9813010"/>
<dbReference type="CDD" id="cd19773">
    <property type="entry name" value="Bbox2_TRIM23_C-IX_rpt1"/>
    <property type="match status" value="1"/>
</dbReference>
<evidence type="ECO:0000259" key="6">
    <source>
        <dbReference type="PROSITE" id="PS50089"/>
    </source>
</evidence>
<dbReference type="InterPro" id="IPR013083">
    <property type="entry name" value="Znf_RING/FYVE/PHD"/>
</dbReference>
<dbReference type="EMBL" id="DS268581">
    <property type="protein sequence ID" value="EFO91785.1"/>
    <property type="molecule type" value="Genomic_DNA"/>
</dbReference>
<feature type="domain" description="B box-type" evidence="7">
    <location>
        <begin position="220"/>
        <end position="266"/>
    </location>
</feature>
<evidence type="ECO:0000256" key="5">
    <source>
        <dbReference type="SAM" id="MobiDB-lite"/>
    </source>
</evidence>
<dbReference type="Gene3D" id="3.30.40.10">
    <property type="entry name" value="Zinc/RING finger domain, C3HC4 (zinc finger)"/>
    <property type="match status" value="1"/>
</dbReference>
<evidence type="ECO:0000313" key="8">
    <source>
        <dbReference type="EMBL" id="EFO91785.1"/>
    </source>
</evidence>
<dbReference type="STRING" id="31234.E3NB35"/>
<dbReference type="SUPFAM" id="SSF57845">
    <property type="entry name" value="B-box zinc-binding domain"/>
    <property type="match status" value="1"/>
</dbReference>
<dbReference type="SMART" id="SM00336">
    <property type="entry name" value="BBOX"/>
    <property type="match status" value="2"/>
</dbReference>
<keyword evidence="1" id="KW-0479">Metal-binding</keyword>
<dbReference type="SMART" id="SM00184">
    <property type="entry name" value="RING"/>
    <property type="match status" value="1"/>
</dbReference>
<dbReference type="InterPro" id="IPR000315">
    <property type="entry name" value="Znf_B-box"/>
</dbReference>
<protein>
    <recommendedName>
        <fullName evidence="10">RING-type domain-containing protein</fullName>
    </recommendedName>
</protein>
<dbReference type="Gene3D" id="3.30.160.60">
    <property type="entry name" value="Classic Zinc Finger"/>
    <property type="match status" value="1"/>
</dbReference>
<evidence type="ECO:0008006" key="10">
    <source>
        <dbReference type="Google" id="ProtNLM"/>
    </source>
</evidence>
<dbReference type="KEGG" id="crq:GCK72_003678"/>
<feature type="domain" description="RING-type" evidence="6">
    <location>
        <begin position="137"/>
        <end position="186"/>
    </location>
</feature>
<evidence type="ECO:0000259" key="7">
    <source>
        <dbReference type="PROSITE" id="PS50119"/>
    </source>
</evidence>
<reference evidence="8" key="1">
    <citation type="submission" date="2007-07" db="EMBL/GenBank/DDBJ databases">
        <title>PCAP assembly of the Caenorhabditis remanei genome.</title>
        <authorList>
            <consortium name="The Caenorhabditis remanei Sequencing Consortium"/>
            <person name="Wilson R.K."/>
        </authorList>
    </citation>
    <scope>NUCLEOTIDE SEQUENCE [LARGE SCALE GENOMIC DNA]</scope>
    <source>
        <strain evidence="8">PB4641</strain>
    </source>
</reference>
<dbReference type="InterPro" id="IPR052667">
    <property type="entry name" value="E3_ubiquitin-ligase_RING"/>
</dbReference>
<dbReference type="GO" id="GO:0008270">
    <property type="term" value="F:zinc ion binding"/>
    <property type="evidence" value="ECO:0007669"/>
    <property type="project" value="UniProtKB-KW"/>
</dbReference>
<evidence type="ECO:0000256" key="2">
    <source>
        <dbReference type="ARBA" id="ARBA00022771"/>
    </source>
</evidence>
<feature type="region of interest" description="Disordered" evidence="5">
    <location>
        <begin position="100"/>
        <end position="124"/>
    </location>
</feature>
<evidence type="ECO:0000256" key="3">
    <source>
        <dbReference type="ARBA" id="ARBA00022833"/>
    </source>
</evidence>
<organism evidence="9">
    <name type="scientific">Caenorhabditis remanei</name>
    <name type="common">Caenorhabditis vulgaris</name>
    <dbReference type="NCBI Taxonomy" id="31234"/>
    <lineage>
        <taxon>Eukaryota</taxon>
        <taxon>Metazoa</taxon>
        <taxon>Ecdysozoa</taxon>
        <taxon>Nematoda</taxon>
        <taxon>Chromadorea</taxon>
        <taxon>Rhabditida</taxon>
        <taxon>Rhabditina</taxon>
        <taxon>Rhabditomorpha</taxon>
        <taxon>Rhabditoidea</taxon>
        <taxon>Rhabditidae</taxon>
        <taxon>Peloderinae</taxon>
        <taxon>Caenorhabditis</taxon>
    </lineage>
</organism>
<dbReference type="AlphaFoldDB" id="E3NB35"/>
<dbReference type="SUPFAM" id="SSF57850">
    <property type="entry name" value="RING/U-box"/>
    <property type="match status" value="1"/>
</dbReference>
<dbReference type="RefSeq" id="XP_003094411.2">
    <property type="nucleotide sequence ID" value="XM_003094363.2"/>
</dbReference>
<dbReference type="GeneID" id="9813010"/>
<dbReference type="OrthoDB" id="2011769at2759"/>
<dbReference type="PROSITE" id="PS00518">
    <property type="entry name" value="ZF_RING_1"/>
    <property type="match status" value="1"/>
</dbReference>
<evidence type="ECO:0000256" key="4">
    <source>
        <dbReference type="PROSITE-ProRule" id="PRU00024"/>
    </source>
</evidence>
<dbReference type="InterPro" id="IPR001841">
    <property type="entry name" value="Znf_RING"/>
</dbReference>
<accession>E3NB35</accession>
<feature type="compositionally biased region" description="Basic and acidic residues" evidence="5">
    <location>
        <begin position="114"/>
        <end position="124"/>
    </location>
</feature>
<keyword evidence="3" id="KW-0862">Zinc</keyword>
<dbReference type="Proteomes" id="UP000008281">
    <property type="component" value="Unassembled WGS sequence"/>
</dbReference>
<dbReference type="Pfam" id="PF14634">
    <property type="entry name" value="zf-RING_5"/>
    <property type="match status" value="1"/>
</dbReference>
<dbReference type="OMA" id="DEELWIT"/>
<dbReference type="PANTHER" id="PTHR47156">
    <property type="entry name" value="PROTEIN CBG20824"/>
    <property type="match status" value="1"/>
</dbReference>
<evidence type="ECO:0000313" key="9">
    <source>
        <dbReference type="Proteomes" id="UP000008281"/>
    </source>
</evidence>
<dbReference type="HOGENOM" id="CLU_041835_0_0_1"/>
<dbReference type="PROSITE" id="PS50119">
    <property type="entry name" value="ZF_BBOX"/>
    <property type="match status" value="1"/>
</dbReference>